<accession>W5W204</accession>
<keyword evidence="3 9" id="KW-0812">Transmembrane</keyword>
<dbReference type="KEGG" id="kal:KALB_1203"/>
<comment type="subcellular location">
    <subcellularLocation>
        <location evidence="1">Membrane</location>
        <topology evidence="1">Multi-pass membrane protein</topology>
    </subcellularLocation>
</comment>
<keyword evidence="7" id="KW-0443">Lipid metabolism</keyword>
<dbReference type="STRING" id="1449976.KALB_1203"/>
<dbReference type="CDD" id="cd03505">
    <property type="entry name" value="Delta9-FADS-like"/>
    <property type="match status" value="1"/>
</dbReference>
<keyword evidence="5 9" id="KW-1133">Transmembrane helix</keyword>
<keyword evidence="11" id="KW-1185">Reference proteome</keyword>
<dbReference type="GO" id="GO:0004768">
    <property type="term" value="F:stearoyl-CoA 9-desaturase activity"/>
    <property type="evidence" value="ECO:0007669"/>
    <property type="project" value="UniProtKB-EC"/>
</dbReference>
<dbReference type="PRINTS" id="PR00075">
    <property type="entry name" value="FACDDSATRASE"/>
</dbReference>
<keyword evidence="8 9" id="KW-0472">Membrane</keyword>
<gene>
    <name evidence="10" type="ORF">KALB_1203</name>
</gene>
<organism evidence="10 11">
    <name type="scientific">Kutzneria albida DSM 43870</name>
    <dbReference type="NCBI Taxonomy" id="1449976"/>
    <lineage>
        <taxon>Bacteria</taxon>
        <taxon>Bacillati</taxon>
        <taxon>Actinomycetota</taxon>
        <taxon>Actinomycetes</taxon>
        <taxon>Pseudonocardiales</taxon>
        <taxon>Pseudonocardiaceae</taxon>
        <taxon>Kutzneria</taxon>
    </lineage>
</organism>
<dbReference type="GO" id="GO:0016020">
    <property type="term" value="C:membrane"/>
    <property type="evidence" value="ECO:0007669"/>
    <property type="project" value="UniProtKB-SubCell"/>
</dbReference>
<feature type="transmembrane region" description="Helical" evidence="9">
    <location>
        <begin position="214"/>
        <end position="232"/>
    </location>
</feature>
<evidence type="ECO:0000256" key="1">
    <source>
        <dbReference type="ARBA" id="ARBA00004141"/>
    </source>
</evidence>
<dbReference type="eggNOG" id="COG1398">
    <property type="taxonomic scope" value="Bacteria"/>
</dbReference>
<dbReference type="InterPro" id="IPR015876">
    <property type="entry name" value="Acyl-CoA_DS"/>
</dbReference>
<proteinExistence type="inferred from homology"/>
<evidence type="ECO:0000256" key="6">
    <source>
        <dbReference type="ARBA" id="ARBA00023002"/>
    </source>
</evidence>
<evidence type="ECO:0000256" key="5">
    <source>
        <dbReference type="ARBA" id="ARBA00022989"/>
    </source>
</evidence>
<reference evidence="10" key="1">
    <citation type="journal article" date="2014" name="BMC Genomics">
        <title>Complete genome sequence of producer of the glycopeptide antibiotic Aculeximycin Kutzneria albida DSM 43870T, a representative of minor genus of Pseudonocardiaceae.</title>
        <authorList>
            <person name="Rebets Y."/>
            <person name="Tokovenko B."/>
            <person name="Lushchyk I."/>
            <person name="Ruckert C."/>
            <person name="Zaburannyi N."/>
            <person name="Bechthold A."/>
            <person name="Kalinowski J."/>
            <person name="Luzhetskyy A."/>
        </authorList>
    </citation>
    <scope>NUCLEOTIDE SEQUENCE [LARGE SCALE GENOMIC DNA]</scope>
    <source>
        <strain evidence="10">DSM 43870</strain>
    </source>
</reference>
<comment type="similarity">
    <text evidence="2">Belongs to the fatty acid desaturase type 2 family.</text>
</comment>
<dbReference type="EC" id="1.14.19.1" evidence="10"/>
<dbReference type="PANTHER" id="PTHR11351:SF3">
    <property type="entry name" value="BLL4393 PROTEIN"/>
    <property type="match status" value="1"/>
</dbReference>
<protein>
    <submittedName>
        <fullName evidence="10">Stearoyl-CoA 9-desaturase</fullName>
        <ecNumber evidence="10">1.14.19.1</ecNumber>
    </submittedName>
</protein>
<feature type="transmembrane region" description="Helical" evidence="9">
    <location>
        <begin position="62"/>
        <end position="86"/>
    </location>
</feature>
<evidence type="ECO:0000256" key="3">
    <source>
        <dbReference type="ARBA" id="ARBA00022692"/>
    </source>
</evidence>
<sequence>MSHEVGLDLPHFEVPGFLTSPLWDGRVTYDSTNVPGGGGMTVQPALARPDIDPQPKGAVEQVLLAVFVVVPFLALLAAVPLAWGWGLGWHDIVIGVVFYFVSGFGVTVGFHRLFTHGSFKAKPALRVGLAVAGSLALEMGVIDWVATHRRHHKYADREGDPHSPWRFGSDWKALTKGLAYAHVGWMFDTEVTSAAKFCPDLLADRRVRWVHDRFTWFVVASLLLPAVIGGLWSMSWQGALTAFFWGSLVRIALLHHVTWSINSICHTFGEETFEVRDKSRNVWWLAIPSMGESWHNLHHSDPTCARHGALPGQIDPSAAVIRAFERLGWVTDVRWPNQERLAARRIDHTTHRAA</sequence>
<dbReference type="EMBL" id="CP007155">
    <property type="protein sequence ID" value="AHH94576.1"/>
    <property type="molecule type" value="Genomic_DNA"/>
</dbReference>
<dbReference type="PATRIC" id="fig|1449976.3.peg.1205"/>
<evidence type="ECO:0000256" key="7">
    <source>
        <dbReference type="ARBA" id="ARBA00023098"/>
    </source>
</evidence>
<dbReference type="GO" id="GO:0006631">
    <property type="term" value="P:fatty acid metabolic process"/>
    <property type="evidence" value="ECO:0007669"/>
    <property type="project" value="UniProtKB-KW"/>
</dbReference>
<dbReference type="PANTHER" id="PTHR11351">
    <property type="entry name" value="ACYL-COA DESATURASE"/>
    <property type="match status" value="1"/>
</dbReference>
<dbReference type="Proteomes" id="UP000019225">
    <property type="component" value="Chromosome"/>
</dbReference>
<evidence type="ECO:0000256" key="8">
    <source>
        <dbReference type="ARBA" id="ARBA00023136"/>
    </source>
</evidence>
<evidence type="ECO:0000256" key="2">
    <source>
        <dbReference type="ARBA" id="ARBA00008749"/>
    </source>
</evidence>
<evidence type="ECO:0000313" key="11">
    <source>
        <dbReference type="Proteomes" id="UP000019225"/>
    </source>
</evidence>
<keyword evidence="6 10" id="KW-0560">Oxidoreductase</keyword>
<name>W5W204_9PSEU</name>
<feature type="transmembrane region" description="Helical" evidence="9">
    <location>
        <begin position="92"/>
        <end position="114"/>
    </location>
</feature>
<evidence type="ECO:0000256" key="4">
    <source>
        <dbReference type="ARBA" id="ARBA00022832"/>
    </source>
</evidence>
<evidence type="ECO:0000313" key="10">
    <source>
        <dbReference type="EMBL" id="AHH94576.1"/>
    </source>
</evidence>
<dbReference type="AlphaFoldDB" id="W5W204"/>
<keyword evidence="4" id="KW-0276">Fatty acid metabolism</keyword>
<evidence type="ECO:0000256" key="9">
    <source>
        <dbReference type="SAM" id="Phobius"/>
    </source>
</evidence>
<dbReference type="HOGENOM" id="CLU_027359_1_1_11"/>